<keyword evidence="2" id="KW-0328">Glycosyltransferase</keyword>
<sequence>MVVVIVNYNAGAHLRRCLAALAAQTVKPQVTVLVDNASTDDSLNGLETIDPELRVIRAAQNLGFAAANNLGVREAPPTTWVVTLNPDAFPAPDWLEQLLHAAHTHPEYSFFASCLLLDGDATRLDGAGDCYHRSGLAWRRQHGQAAWSAVAAGEVFAPCAAAALYRRDQFEAVGGFDADFFCYLEDVDLAFRLRLAGQRCWYMPEAQVLHVGSAVTGYRSDFSTYYGQRNLVWTYVQNMPSALLWRSLPLFLLVNLAALLIGARRGQFGVVARAKWAAVRGLGQALRKRRARQATRCITDSELDQVLEQGWRALLRRR</sequence>
<dbReference type="Gene3D" id="3.90.550.10">
    <property type="entry name" value="Spore Coat Polysaccharide Biosynthesis Protein SpsA, Chain A"/>
    <property type="match status" value="1"/>
</dbReference>
<dbReference type="CDD" id="cd04186">
    <property type="entry name" value="GT_2_like_c"/>
    <property type="match status" value="1"/>
</dbReference>
<comment type="similarity">
    <text evidence="1">Belongs to the glycosyltransferase 2 family.</text>
</comment>
<dbReference type="InterPro" id="IPR001173">
    <property type="entry name" value="Glyco_trans_2-like"/>
</dbReference>
<dbReference type="Pfam" id="PF00535">
    <property type="entry name" value="Glycos_transf_2"/>
    <property type="match status" value="1"/>
</dbReference>
<organism evidence="5 6">
    <name type="scientific">Allochromatium warmingii</name>
    <name type="common">Chromatium warmingii</name>
    <dbReference type="NCBI Taxonomy" id="61595"/>
    <lineage>
        <taxon>Bacteria</taxon>
        <taxon>Pseudomonadati</taxon>
        <taxon>Pseudomonadota</taxon>
        <taxon>Gammaproteobacteria</taxon>
        <taxon>Chromatiales</taxon>
        <taxon>Chromatiaceae</taxon>
        <taxon>Allochromatium</taxon>
    </lineage>
</organism>
<keyword evidence="3 5" id="KW-0808">Transferase</keyword>
<dbReference type="InterPro" id="IPR029044">
    <property type="entry name" value="Nucleotide-diphossugar_trans"/>
</dbReference>
<evidence type="ECO:0000259" key="4">
    <source>
        <dbReference type="Pfam" id="PF00535"/>
    </source>
</evidence>
<keyword evidence="6" id="KW-1185">Reference proteome</keyword>
<evidence type="ECO:0000256" key="2">
    <source>
        <dbReference type="ARBA" id="ARBA00022676"/>
    </source>
</evidence>
<feature type="domain" description="Glycosyltransferase 2-like" evidence="4">
    <location>
        <begin position="3"/>
        <end position="118"/>
    </location>
</feature>
<evidence type="ECO:0000256" key="3">
    <source>
        <dbReference type="ARBA" id="ARBA00022679"/>
    </source>
</evidence>
<name>A0A1H3GUB1_ALLWA</name>
<evidence type="ECO:0000256" key="1">
    <source>
        <dbReference type="ARBA" id="ARBA00006739"/>
    </source>
</evidence>
<dbReference type="AlphaFoldDB" id="A0A1H3GUB1"/>
<gene>
    <name evidence="5" type="ORF">SAMN05421644_12718</name>
</gene>
<dbReference type="SUPFAM" id="SSF53448">
    <property type="entry name" value="Nucleotide-diphospho-sugar transferases"/>
    <property type="match status" value="1"/>
</dbReference>
<accession>A0A1H3GUB1</accession>
<dbReference type="GO" id="GO:0016757">
    <property type="term" value="F:glycosyltransferase activity"/>
    <property type="evidence" value="ECO:0007669"/>
    <property type="project" value="UniProtKB-KW"/>
</dbReference>
<dbReference type="PANTHER" id="PTHR43179:SF12">
    <property type="entry name" value="GALACTOFURANOSYLTRANSFERASE GLFT2"/>
    <property type="match status" value="1"/>
</dbReference>
<proteinExistence type="inferred from homology"/>
<dbReference type="Proteomes" id="UP000198672">
    <property type="component" value="Unassembled WGS sequence"/>
</dbReference>
<dbReference type="EMBL" id="FNOW01000027">
    <property type="protein sequence ID" value="SDY06707.1"/>
    <property type="molecule type" value="Genomic_DNA"/>
</dbReference>
<protein>
    <submittedName>
        <fullName evidence="5">Glycosyltransferase, GT2 family</fullName>
    </submittedName>
</protein>
<reference evidence="6" key="1">
    <citation type="submission" date="2016-10" db="EMBL/GenBank/DDBJ databases">
        <authorList>
            <person name="Varghese N."/>
            <person name="Submissions S."/>
        </authorList>
    </citation>
    <scope>NUCLEOTIDE SEQUENCE [LARGE SCALE GENOMIC DNA]</scope>
    <source>
        <strain evidence="6">DSM 173</strain>
    </source>
</reference>
<dbReference type="PANTHER" id="PTHR43179">
    <property type="entry name" value="RHAMNOSYLTRANSFERASE WBBL"/>
    <property type="match status" value="1"/>
</dbReference>
<dbReference type="STRING" id="61595.SAMN05421644_12718"/>
<evidence type="ECO:0000313" key="5">
    <source>
        <dbReference type="EMBL" id="SDY06707.1"/>
    </source>
</evidence>
<evidence type="ECO:0000313" key="6">
    <source>
        <dbReference type="Proteomes" id="UP000198672"/>
    </source>
</evidence>